<sequence>MTPATISFGSGNTRCSAWHYRGAGDELRTAAGRPCVVLGHGFGATKDSGLREFAESFAAAGMDVLAFDYRGFGDSGGLPRQTVSLAEQLADYRAATGAARQLDGVDPDRVALWGVSLSGGHVFVAGARDPRVAAVIALVPMVDGPAAGRQALRHHSAAHMARSAAVGVAGRIAALRRKNLLVPLVGRPGERAALTLPGQFDAYTAVAGPTWRNEVNAAAALEIGRYRPIRHARQVRCPLLVQIADLDQISPVRAAAKAAEAGRGEVRHYPCDHFDVLPGRPWFEQAVEHQIAFLRRKLAR</sequence>
<keyword evidence="5" id="KW-1185">Reference proteome</keyword>
<dbReference type="Proteomes" id="UP001597018">
    <property type="component" value="Unassembled WGS sequence"/>
</dbReference>
<name>A0ABW3FW59_9PSEU</name>
<evidence type="ECO:0000313" key="5">
    <source>
        <dbReference type="Proteomes" id="UP001597018"/>
    </source>
</evidence>
<dbReference type="PANTHER" id="PTHR22946:SF9">
    <property type="entry name" value="POLYKETIDE TRANSFERASE AF380"/>
    <property type="match status" value="1"/>
</dbReference>
<evidence type="ECO:0000259" key="3">
    <source>
        <dbReference type="Pfam" id="PF12146"/>
    </source>
</evidence>
<accession>A0ABW3FW59</accession>
<evidence type="ECO:0000256" key="2">
    <source>
        <dbReference type="ARBA" id="ARBA00022801"/>
    </source>
</evidence>
<dbReference type="InterPro" id="IPR029058">
    <property type="entry name" value="AB_hydrolase_fold"/>
</dbReference>
<gene>
    <name evidence="4" type="ORF">ACFQ16_23770</name>
</gene>
<dbReference type="InterPro" id="IPR050261">
    <property type="entry name" value="FrsA_esterase"/>
</dbReference>
<dbReference type="InterPro" id="IPR022742">
    <property type="entry name" value="Hydrolase_4"/>
</dbReference>
<reference evidence="5" key="1">
    <citation type="journal article" date="2019" name="Int. J. Syst. Evol. Microbiol.">
        <title>The Global Catalogue of Microorganisms (GCM) 10K type strain sequencing project: providing services to taxonomists for standard genome sequencing and annotation.</title>
        <authorList>
            <consortium name="The Broad Institute Genomics Platform"/>
            <consortium name="The Broad Institute Genome Sequencing Center for Infectious Disease"/>
            <person name="Wu L."/>
            <person name="Ma J."/>
        </authorList>
    </citation>
    <scope>NUCLEOTIDE SEQUENCE [LARGE SCALE GENOMIC DNA]</scope>
    <source>
        <strain evidence="5">CCUG 56401</strain>
    </source>
</reference>
<comment type="similarity">
    <text evidence="1">Belongs to the AB hydrolase superfamily.</text>
</comment>
<evidence type="ECO:0000313" key="4">
    <source>
        <dbReference type="EMBL" id="MFD0922776.1"/>
    </source>
</evidence>
<dbReference type="PANTHER" id="PTHR22946">
    <property type="entry name" value="DIENELACTONE HYDROLASE DOMAIN-CONTAINING PROTEIN-RELATED"/>
    <property type="match status" value="1"/>
</dbReference>
<dbReference type="Pfam" id="PF12146">
    <property type="entry name" value="Hydrolase_4"/>
    <property type="match status" value="1"/>
</dbReference>
<dbReference type="RefSeq" id="WP_263247535.1">
    <property type="nucleotide sequence ID" value="NZ_BAABLT010000038.1"/>
</dbReference>
<dbReference type="GO" id="GO:0016787">
    <property type="term" value="F:hydrolase activity"/>
    <property type="evidence" value="ECO:0007669"/>
    <property type="project" value="UniProtKB-KW"/>
</dbReference>
<dbReference type="SUPFAM" id="SSF53474">
    <property type="entry name" value="alpha/beta-Hydrolases"/>
    <property type="match status" value="1"/>
</dbReference>
<feature type="domain" description="Serine aminopeptidase S33" evidence="3">
    <location>
        <begin position="33"/>
        <end position="262"/>
    </location>
</feature>
<dbReference type="Gene3D" id="3.40.50.1820">
    <property type="entry name" value="alpha/beta hydrolase"/>
    <property type="match status" value="1"/>
</dbReference>
<dbReference type="EMBL" id="JBHTIW010000024">
    <property type="protein sequence ID" value="MFD0922776.1"/>
    <property type="molecule type" value="Genomic_DNA"/>
</dbReference>
<evidence type="ECO:0000256" key="1">
    <source>
        <dbReference type="ARBA" id="ARBA00008645"/>
    </source>
</evidence>
<keyword evidence="2 4" id="KW-0378">Hydrolase</keyword>
<proteinExistence type="inferred from homology"/>
<comment type="caution">
    <text evidence="4">The sequence shown here is derived from an EMBL/GenBank/DDBJ whole genome shotgun (WGS) entry which is preliminary data.</text>
</comment>
<protein>
    <submittedName>
        <fullName evidence="4">Alpha/beta hydrolase</fullName>
    </submittedName>
</protein>
<organism evidence="4 5">
    <name type="scientific">Saccharopolyspora rosea</name>
    <dbReference type="NCBI Taxonomy" id="524884"/>
    <lineage>
        <taxon>Bacteria</taxon>
        <taxon>Bacillati</taxon>
        <taxon>Actinomycetota</taxon>
        <taxon>Actinomycetes</taxon>
        <taxon>Pseudonocardiales</taxon>
        <taxon>Pseudonocardiaceae</taxon>
        <taxon>Saccharopolyspora</taxon>
    </lineage>
</organism>